<feature type="transmembrane region" description="Helical" evidence="6">
    <location>
        <begin position="12"/>
        <end position="32"/>
    </location>
</feature>
<feature type="domain" description="ResB-like" evidence="7">
    <location>
        <begin position="13"/>
        <end position="397"/>
    </location>
</feature>
<evidence type="ECO:0000313" key="8">
    <source>
        <dbReference type="EMBL" id="AKI97640.1"/>
    </source>
</evidence>
<dbReference type="EMBL" id="CP011232">
    <property type="protein sequence ID" value="AKI97640.1"/>
    <property type="molecule type" value="Genomic_DNA"/>
</dbReference>
<dbReference type="OrthoDB" id="9770923at2"/>
<dbReference type="RefSeq" id="WP_047754775.1">
    <property type="nucleotide sequence ID" value="NZ_CAJUHA010000017.1"/>
</dbReference>
<dbReference type="Proteomes" id="UP000035159">
    <property type="component" value="Chromosome"/>
</dbReference>
<evidence type="ECO:0000256" key="1">
    <source>
        <dbReference type="ARBA" id="ARBA00004141"/>
    </source>
</evidence>
<dbReference type="STRING" id="1330330.IX53_07225"/>
<evidence type="ECO:0000259" key="7">
    <source>
        <dbReference type="Pfam" id="PF05140"/>
    </source>
</evidence>
<keyword evidence="2 6" id="KW-0812">Transmembrane</keyword>
<dbReference type="GO" id="GO:0016020">
    <property type="term" value="C:membrane"/>
    <property type="evidence" value="ECO:0007669"/>
    <property type="project" value="UniProtKB-SubCell"/>
</dbReference>
<reference evidence="8 9" key="1">
    <citation type="submission" date="2015-04" db="EMBL/GenBank/DDBJ databases">
        <title>Complete Genome Sequence of Kosmotoga pacifica SLHLJ1.</title>
        <authorList>
            <person name="Jiang L.J."/>
            <person name="Shao Z.Z."/>
            <person name="Jebbar M."/>
        </authorList>
    </citation>
    <scope>NUCLEOTIDE SEQUENCE [LARGE SCALE GENOMIC DNA]</scope>
    <source>
        <strain evidence="8 9">SLHLJ1</strain>
    </source>
</reference>
<sequence length="420" mass="48010">MLSQLYKFFRSTKLAVVLMILIAIVASIGTFIPQNQSPEYYTSRYGNLGQFFLWLNFDNFYSSPTFTFLLMLLFVNTLVCTLARIKKVWKETFYFDYTKAGGNYTGKFAGTLKVPIEEFEKFLKGKGFIVRKSDNKIVAKKNMWSRIGPDIVHIGLLLIILSGIIVGLTTKVNQIFLSEGQSFNVEGTEITLEKFIFERYPDGSPKDWISVLNFEKLGEKQTFNVEVNRPLSIGNTKIYQASYRNVWNVSLRIKKGDEIIATYEGPAGSSFSFEGYEVITSPFFPDFKVDSQGRVFSATDQPNNPAIYLEYYLGPTFAAREWVFRDFKHPISPPTFPYNAELVSYEGPYYETGLNIIRSKGNNLVLVALSMMGFGLLVALYGRFIQVYTKVDGKTVYYRIVPHRNALEEAEKLMKEIQSK</sequence>
<gene>
    <name evidence="8" type="ORF">IX53_07225</name>
</gene>
<name>A0A0G2Z7R4_9BACT</name>
<proteinExistence type="predicted"/>
<feature type="transmembrane region" description="Helical" evidence="6">
    <location>
        <begin position="151"/>
        <end position="169"/>
    </location>
</feature>
<feature type="transmembrane region" description="Helical" evidence="6">
    <location>
        <begin position="364"/>
        <end position="384"/>
    </location>
</feature>
<evidence type="ECO:0000256" key="4">
    <source>
        <dbReference type="ARBA" id="ARBA00022989"/>
    </source>
</evidence>
<keyword evidence="5 6" id="KW-0472">Membrane</keyword>
<comment type="subcellular location">
    <subcellularLocation>
        <location evidence="1">Membrane</location>
        <topology evidence="1">Multi-pass membrane protein</topology>
    </subcellularLocation>
</comment>
<feature type="transmembrane region" description="Helical" evidence="6">
    <location>
        <begin position="66"/>
        <end position="85"/>
    </location>
</feature>
<dbReference type="AlphaFoldDB" id="A0A0G2Z7R4"/>
<accession>A0A0G2Z7R4</accession>
<keyword evidence="4 6" id="KW-1133">Transmembrane helix</keyword>
<evidence type="ECO:0000313" key="9">
    <source>
        <dbReference type="Proteomes" id="UP000035159"/>
    </source>
</evidence>
<evidence type="ECO:0000256" key="2">
    <source>
        <dbReference type="ARBA" id="ARBA00022692"/>
    </source>
</evidence>
<dbReference type="PATRIC" id="fig|1330330.3.peg.1461"/>
<keyword evidence="9" id="KW-1185">Reference proteome</keyword>
<dbReference type="InterPro" id="IPR023494">
    <property type="entry name" value="Cyt_c_bgen_Ccs1/CcsB/ResB"/>
</dbReference>
<keyword evidence="3" id="KW-0201">Cytochrome c-type biogenesis</keyword>
<organism evidence="8 9">
    <name type="scientific">Kosmotoga pacifica</name>
    <dbReference type="NCBI Taxonomy" id="1330330"/>
    <lineage>
        <taxon>Bacteria</taxon>
        <taxon>Thermotogati</taxon>
        <taxon>Thermotogota</taxon>
        <taxon>Thermotogae</taxon>
        <taxon>Kosmotogales</taxon>
        <taxon>Kosmotogaceae</taxon>
        <taxon>Kosmotoga</taxon>
    </lineage>
</organism>
<dbReference type="GO" id="GO:0017004">
    <property type="term" value="P:cytochrome complex assembly"/>
    <property type="evidence" value="ECO:0007669"/>
    <property type="project" value="UniProtKB-KW"/>
</dbReference>
<evidence type="ECO:0000256" key="5">
    <source>
        <dbReference type="ARBA" id="ARBA00023136"/>
    </source>
</evidence>
<evidence type="ECO:0000256" key="3">
    <source>
        <dbReference type="ARBA" id="ARBA00022748"/>
    </source>
</evidence>
<dbReference type="InterPro" id="IPR007816">
    <property type="entry name" value="ResB-like_domain"/>
</dbReference>
<protein>
    <recommendedName>
        <fullName evidence="7">ResB-like domain-containing protein</fullName>
    </recommendedName>
</protein>
<dbReference type="PANTHER" id="PTHR31566">
    <property type="entry name" value="CYTOCHROME C BIOGENESIS PROTEIN CCS1, CHLOROPLASTIC"/>
    <property type="match status" value="1"/>
</dbReference>
<evidence type="ECO:0000256" key="6">
    <source>
        <dbReference type="SAM" id="Phobius"/>
    </source>
</evidence>
<dbReference type="Pfam" id="PF05140">
    <property type="entry name" value="ResB"/>
    <property type="match status" value="1"/>
</dbReference>
<dbReference type="KEGG" id="kpf:IX53_07225"/>